<comment type="caution">
    <text evidence="2">The sequence shown here is derived from an EMBL/GenBank/DDBJ whole genome shotgun (WGS) entry which is preliminary data.</text>
</comment>
<proteinExistence type="predicted"/>
<name>A0A699HPE5_TANCI</name>
<organism evidence="2">
    <name type="scientific">Tanacetum cinerariifolium</name>
    <name type="common">Dalmatian daisy</name>
    <name type="synonym">Chrysanthemum cinerariifolium</name>
    <dbReference type="NCBI Taxonomy" id="118510"/>
    <lineage>
        <taxon>Eukaryota</taxon>
        <taxon>Viridiplantae</taxon>
        <taxon>Streptophyta</taxon>
        <taxon>Embryophyta</taxon>
        <taxon>Tracheophyta</taxon>
        <taxon>Spermatophyta</taxon>
        <taxon>Magnoliopsida</taxon>
        <taxon>eudicotyledons</taxon>
        <taxon>Gunneridae</taxon>
        <taxon>Pentapetalae</taxon>
        <taxon>asterids</taxon>
        <taxon>campanulids</taxon>
        <taxon>Asterales</taxon>
        <taxon>Asteraceae</taxon>
        <taxon>Asteroideae</taxon>
        <taxon>Anthemideae</taxon>
        <taxon>Anthemidinae</taxon>
        <taxon>Tanacetum</taxon>
    </lineage>
</organism>
<feature type="compositionally biased region" description="Basic and acidic residues" evidence="1">
    <location>
        <begin position="96"/>
        <end position="107"/>
    </location>
</feature>
<dbReference type="AlphaFoldDB" id="A0A699HPE5"/>
<evidence type="ECO:0000313" key="2">
    <source>
        <dbReference type="EMBL" id="GEY22159.1"/>
    </source>
</evidence>
<feature type="region of interest" description="Disordered" evidence="1">
    <location>
        <begin position="93"/>
        <end position="112"/>
    </location>
</feature>
<protein>
    <submittedName>
        <fullName evidence="2">Uncharacterized protein</fullName>
    </submittedName>
</protein>
<reference evidence="2" key="1">
    <citation type="journal article" date="2019" name="Sci. Rep.">
        <title>Draft genome of Tanacetum cinerariifolium, the natural source of mosquito coil.</title>
        <authorList>
            <person name="Yamashiro T."/>
            <person name="Shiraishi A."/>
            <person name="Satake H."/>
            <person name="Nakayama K."/>
        </authorList>
    </citation>
    <scope>NUCLEOTIDE SEQUENCE</scope>
</reference>
<gene>
    <name evidence="2" type="ORF">Tci_394133</name>
</gene>
<accession>A0A699HPE5</accession>
<sequence>MLIKKLIPTHVLKVLANYVKLRLNNSVLEVMQNNQINLFTKPSTFVDDLLDMDLKLRLLNRIQENKTHPTNQILYDILYDSILLDQEALDAQEAEPSFHERTHDHQDPPLIKSGSANAIRRTTWFDFLLKSNIDQNEDHIIGPSTVAIANKLKEIIQKDELTIADLEVLFESQWNNDEGDVSKPRSFERHMSKSSKPYSSFYNNDFYYLAYLSTKEKYTTSLTKRYPTRYYIQDLPRLNLNDIEDMYLLKVQDKMHHLPLDDEKDFNNALLLFIQRTIIKNRVEDLQLGVESYQRTLNLTKPKLYFDEIDEKIPYTMTRTKKGVVYLNKYNRRSLMKLNEVHKFCDGGLEYQVVYTRPNKASADVDMLDGFDHGGARSWEANLQHMEALLTTEAGYMIFTEAWKINRWLNRLTKDLRGCELRLVAGIAIGAFTKAVQGSRFQQGLWKLMCIGIG</sequence>
<dbReference type="EMBL" id="BKCJ010161031">
    <property type="protein sequence ID" value="GEY22159.1"/>
    <property type="molecule type" value="Genomic_DNA"/>
</dbReference>
<evidence type="ECO:0000256" key="1">
    <source>
        <dbReference type="SAM" id="MobiDB-lite"/>
    </source>
</evidence>